<keyword evidence="1" id="KW-0349">Heme</keyword>
<dbReference type="EMBL" id="LN714488">
    <property type="protein sequence ID" value="CEL71212.1"/>
    <property type="molecule type" value="Genomic_DNA"/>
</dbReference>
<protein>
    <recommendedName>
        <fullName evidence="1">Cytochrome c oxidase subunit 1</fullName>
        <ecNumber evidence="1">7.1.1.9</ecNumber>
    </recommendedName>
</protein>
<keyword evidence="1" id="KW-0999">Mitochondrion inner membrane</keyword>
<evidence type="ECO:0000313" key="4">
    <source>
        <dbReference type="EMBL" id="CEL71212.1"/>
    </source>
</evidence>
<feature type="domain" description="Cytochrome oxidase subunit I profile" evidence="3">
    <location>
        <begin position="2"/>
        <end position="250"/>
    </location>
</feature>
<sequence length="355" mass="38674">MKIGRILKSNTFSCLKQSSGVVVYSNHKELGCLYLITGVIFSILGTIMSLFIRFELYSSGSRIICTETISTYNVIITIHGLAMIFMFLMPALYGGYGNFFVPIYIGGSEVVFPRTNAISYFLVPLGSVLVTQSICSEFGSGLGWTMYPPLSTSLMVLNPEATDWIIGGLAVLGISSILSSINFLGTCVFMGSCAGAKNYILYIWSIIFTALMLVFTLPILTGGLVMILLDLHVNTEFYDSMYSGDSVLYRLHCEMMTPQKTRCVALTGSGCPADGQGDVGGVYGTEQKSPFTEWQLDGAISTTSALTGAGWPRRHCWRFEGGRASGGVMRRARTMPVWESALGLPEGRRDSPHDV</sequence>
<dbReference type="AlphaFoldDB" id="A0A0F7UT12"/>
<accession>A0A0F7UT12</accession>
<keyword evidence="1" id="KW-0186">Copper</keyword>
<feature type="transmembrane region" description="Helical" evidence="2">
    <location>
        <begin position="72"/>
        <end position="96"/>
    </location>
</feature>
<dbReference type="EC" id="7.1.1.9" evidence="1"/>
<comment type="catalytic activity">
    <reaction evidence="1">
        <text>4 Fe(II)-[cytochrome c] + O2 + 8 H(+)(in) = 4 Fe(III)-[cytochrome c] + 2 H2O + 4 H(+)(out)</text>
        <dbReference type="Rhea" id="RHEA:11436"/>
        <dbReference type="Rhea" id="RHEA-COMP:10350"/>
        <dbReference type="Rhea" id="RHEA-COMP:14399"/>
        <dbReference type="ChEBI" id="CHEBI:15377"/>
        <dbReference type="ChEBI" id="CHEBI:15378"/>
        <dbReference type="ChEBI" id="CHEBI:15379"/>
        <dbReference type="ChEBI" id="CHEBI:29033"/>
        <dbReference type="ChEBI" id="CHEBI:29034"/>
        <dbReference type="EC" id="7.1.1.9"/>
    </reaction>
</comment>
<dbReference type="InterPro" id="IPR000883">
    <property type="entry name" value="Cyt_C_Oxase_1"/>
</dbReference>
<dbReference type="GO" id="GO:0006123">
    <property type="term" value="P:mitochondrial electron transport, cytochrome c to oxygen"/>
    <property type="evidence" value="ECO:0007669"/>
    <property type="project" value="TreeGrafter"/>
</dbReference>
<comment type="function">
    <text evidence="1">Component of the cytochrome c oxidase, the last enzyme in the mitochondrial electron transport chain which drives oxidative phosphorylation. The respiratory chain contains 3 multisubunit complexes succinate dehydrogenase (complex II, CII), ubiquinol-cytochrome c oxidoreductase (cytochrome b-c1 complex, complex III, CIII) and cytochrome c oxidase (complex IV, CIV), that cooperate to transfer electrons derived from NADH and succinate to molecular oxygen, creating an electrochemical gradient over the inner membrane that drives transmembrane transport and the ATP synthase. Cytochrome c oxidase is the component of the respiratory chain that catalyzes the reduction of oxygen to water. Electrons originating from reduced cytochrome c in the intermembrane space (IMS) are transferred via the dinuclear copper A center (CU(A)) of subunit 2 and heme A of subunit 1 to the active site in subunit 1, a binuclear center (BNC) formed by heme A3 and copper B (CU(B)). The BNC reduces molecular oxygen to 2 water molecules using 4 electrons from cytochrome c in the IMS and 4 protons from the mitochondrial matrix.</text>
</comment>
<gene>
    <name evidence="4" type="ORF">BN1204_068770</name>
</gene>
<reference evidence="4" key="1">
    <citation type="journal article" date="2015" name="PLoS ONE">
        <title>Comprehensive Evaluation of Toxoplasma gondii VEG and Neospora caninum LIV Genomes with Tachyzoite Stage Transcriptome and Proteome Defines Novel Transcript Features.</title>
        <authorList>
            <person name="Ramaprasad A."/>
            <person name="Mourier T."/>
            <person name="Naeem R."/>
            <person name="Malas T.B."/>
            <person name="Moussa E."/>
            <person name="Panigrahi A."/>
            <person name="Vermont S.J."/>
            <person name="Otto T.D."/>
            <person name="Wastling J."/>
            <person name="Pain A."/>
        </authorList>
    </citation>
    <scope>NUCLEOTIDE SEQUENCE</scope>
    <source>
        <strain evidence="4">Liverpool</strain>
    </source>
</reference>
<dbReference type="SUPFAM" id="SSF81442">
    <property type="entry name" value="Cytochrome c oxidase subunit I-like"/>
    <property type="match status" value="1"/>
</dbReference>
<organism evidence="4">
    <name type="scientific">Neospora caninum (strain Liverpool)</name>
    <dbReference type="NCBI Taxonomy" id="572307"/>
    <lineage>
        <taxon>Eukaryota</taxon>
        <taxon>Sar</taxon>
        <taxon>Alveolata</taxon>
        <taxon>Apicomplexa</taxon>
        <taxon>Conoidasida</taxon>
        <taxon>Coccidia</taxon>
        <taxon>Eucoccidiorida</taxon>
        <taxon>Eimeriorina</taxon>
        <taxon>Sarcocystidae</taxon>
        <taxon>Neospora</taxon>
    </lineage>
</organism>
<keyword evidence="1 2" id="KW-0812">Transmembrane</keyword>
<dbReference type="GO" id="GO:0020037">
    <property type="term" value="F:heme binding"/>
    <property type="evidence" value="ECO:0007669"/>
    <property type="project" value="InterPro"/>
</dbReference>
<feature type="transmembrane region" description="Helical" evidence="2">
    <location>
        <begin position="164"/>
        <end position="189"/>
    </location>
</feature>
<dbReference type="PANTHER" id="PTHR10422:SF18">
    <property type="entry name" value="CYTOCHROME C OXIDASE SUBUNIT 1"/>
    <property type="match status" value="1"/>
</dbReference>
<evidence type="ECO:0000259" key="3">
    <source>
        <dbReference type="PROSITE" id="PS50855"/>
    </source>
</evidence>
<keyword evidence="1" id="KW-0813">Transport</keyword>
<keyword evidence="4" id="KW-0560">Oxidoreductase</keyword>
<dbReference type="Gene3D" id="1.20.210.10">
    <property type="entry name" value="Cytochrome c oxidase-like, subunit I domain"/>
    <property type="match status" value="1"/>
</dbReference>
<feature type="transmembrane region" description="Helical" evidence="2">
    <location>
        <begin position="117"/>
        <end position="144"/>
    </location>
</feature>
<keyword evidence="2" id="KW-1133">Transmembrane helix</keyword>
<dbReference type="PANTHER" id="PTHR10422">
    <property type="entry name" value="CYTOCHROME C OXIDASE SUBUNIT 1"/>
    <property type="match status" value="1"/>
</dbReference>
<dbReference type="PROSITE" id="PS50855">
    <property type="entry name" value="COX1"/>
    <property type="match status" value="1"/>
</dbReference>
<evidence type="ECO:0000256" key="2">
    <source>
        <dbReference type="SAM" id="Phobius"/>
    </source>
</evidence>
<dbReference type="InterPro" id="IPR023616">
    <property type="entry name" value="Cyt_c_oxase-like_su1_dom"/>
</dbReference>
<comment type="similarity">
    <text evidence="1">Belongs to the heme-copper respiratory oxidase family.</text>
</comment>
<feature type="transmembrane region" description="Helical" evidence="2">
    <location>
        <begin position="32"/>
        <end position="52"/>
    </location>
</feature>
<keyword evidence="1" id="KW-0679">Respiratory chain</keyword>
<dbReference type="GO" id="GO:0046872">
    <property type="term" value="F:metal ion binding"/>
    <property type="evidence" value="ECO:0007669"/>
    <property type="project" value="UniProtKB-KW"/>
</dbReference>
<dbReference type="GO" id="GO:0015990">
    <property type="term" value="P:electron transport coupled proton transport"/>
    <property type="evidence" value="ECO:0007669"/>
    <property type="project" value="TreeGrafter"/>
</dbReference>
<dbReference type="GO" id="GO:0016491">
    <property type="term" value="F:oxidoreductase activity"/>
    <property type="evidence" value="ECO:0007669"/>
    <property type="project" value="UniProtKB-KW"/>
</dbReference>
<evidence type="ECO:0000256" key="1">
    <source>
        <dbReference type="RuleBase" id="RU000369"/>
    </source>
</evidence>
<comment type="pathway">
    <text evidence="1">Energy metabolism; oxidative phosphorylation.</text>
</comment>
<keyword evidence="1" id="KW-0496">Mitochondrion</keyword>
<keyword evidence="1" id="KW-0249">Electron transport</keyword>
<dbReference type="Pfam" id="PF00115">
    <property type="entry name" value="COX1"/>
    <property type="match status" value="1"/>
</dbReference>
<feature type="transmembrane region" description="Helical" evidence="2">
    <location>
        <begin position="201"/>
        <end position="229"/>
    </location>
</feature>
<name>A0A0F7UT12_NEOCL</name>
<proteinExistence type="inferred from homology"/>
<keyword evidence="1" id="KW-0408">Iron</keyword>
<dbReference type="GO" id="GO:0004129">
    <property type="term" value="F:cytochrome-c oxidase activity"/>
    <property type="evidence" value="ECO:0007669"/>
    <property type="project" value="UniProtKB-EC"/>
</dbReference>
<dbReference type="GO" id="GO:0005743">
    <property type="term" value="C:mitochondrial inner membrane"/>
    <property type="evidence" value="ECO:0007669"/>
    <property type="project" value="UniProtKB-SubCell"/>
</dbReference>
<dbReference type="UniPathway" id="UPA00705"/>
<keyword evidence="1 2" id="KW-0472">Membrane</keyword>
<dbReference type="InterPro" id="IPR036927">
    <property type="entry name" value="Cyt_c_oxase-like_su1_sf"/>
</dbReference>
<comment type="subcellular location">
    <subcellularLocation>
        <location evidence="1">Mitochondrion inner membrane</location>
        <topology evidence="1">Multi-pass membrane protein</topology>
    </subcellularLocation>
</comment>
<keyword evidence="1" id="KW-0479">Metal-binding</keyword>
<dbReference type="PRINTS" id="PR01165">
    <property type="entry name" value="CYCOXIDASEI"/>
</dbReference>